<dbReference type="Proteomes" id="UP000557566">
    <property type="component" value="Unassembled WGS sequence"/>
</dbReference>
<dbReference type="Pfam" id="PF09802">
    <property type="entry name" value="Sec66"/>
    <property type="match status" value="1"/>
</dbReference>
<protein>
    <recommendedName>
        <fullName evidence="5">Translocation protein (Sec66)</fullName>
    </recommendedName>
</protein>
<evidence type="ECO:0008006" key="5">
    <source>
        <dbReference type="Google" id="ProtNLM"/>
    </source>
</evidence>
<feature type="region of interest" description="Disordered" evidence="1">
    <location>
        <begin position="189"/>
        <end position="227"/>
    </location>
</feature>
<accession>A0A8H4PUD0</accession>
<evidence type="ECO:0000256" key="1">
    <source>
        <dbReference type="SAM" id="MobiDB-lite"/>
    </source>
</evidence>
<keyword evidence="4" id="KW-1185">Reference proteome</keyword>
<dbReference type="PANTHER" id="PTHR28229:SF1">
    <property type="entry name" value="TRANSLOCATION PROTEIN SEC66"/>
    <property type="match status" value="1"/>
</dbReference>
<proteinExistence type="predicted"/>
<dbReference type="OrthoDB" id="73168at2759"/>
<keyword evidence="2" id="KW-1133">Transmembrane helix</keyword>
<dbReference type="GO" id="GO:0031207">
    <property type="term" value="C:Sec62/Sec63 complex"/>
    <property type="evidence" value="ECO:0007669"/>
    <property type="project" value="InterPro"/>
</dbReference>
<gene>
    <name evidence="3" type="ORF">G6O67_002462</name>
</gene>
<evidence type="ECO:0000256" key="2">
    <source>
        <dbReference type="SAM" id="Phobius"/>
    </source>
</evidence>
<feature type="transmembrane region" description="Helical" evidence="2">
    <location>
        <begin position="6"/>
        <end position="26"/>
    </location>
</feature>
<dbReference type="EMBL" id="JAAVMX010000003">
    <property type="protein sequence ID" value="KAF4510585.1"/>
    <property type="molecule type" value="Genomic_DNA"/>
</dbReference>
<organism evidence="3 4">
    <name type="scientific">Ophiocordyceps sinensis</name>
    <dbReference type="NCBI Taxonomy" id="72228"/>
    <lineage>
        <taxon>Eukaryota</taxon>
        <taxon>Fungi</taxon>
        <taxon>Dikarya</taxon>
        <taxon>Ascomycota</taxon>
        <taxon>Pezizomycotina</taxon>
        <taxon>Sordariomycetes</taxon>
        <taxon>Hypocreomycetidae</taxon>
        <taxon>Hypocreales</taxon>
        <taxon>Ophiocordycipitaceae</taxon>
        <taxon>Ophiocordyceps</taxon>
    </lineage>
</organism>
<keyword evidence="2" id="KW-0472">Membrane</keyword>
<evidence type="ECO:0000313" key="4">
    <source>
        <dbReference type="Proteomes" id="UP000557566"/>
    </source>
</evidence>
<reference evidence="3 4" key="1">
    <citation type="journal article" date="2020" name="Genome Biol. Evol.">
        <title>A new high-quality draft genome assembly of the Chinese cordyceps Ophiocordyceps sinensis.</title>
        <authorList>
            <person name="Shu R."/>
            <person name="Zhang J."/>
            <person name="Meng Q."/>
            <person name="Zhang H."/>
            <person name="Zhou G."/>
            <person name="Li M."/>
            <person name="Wu P."/>
            <person name="Zhao Y."/>
            <person name="Chen C."/>
            <person name="Qin Q."/>
        </authorList>
    </citation>
    <scope>NUCLEOTIDE SEQUENCE [LARGE SCALE GENOMIC DNA]</scope>
    <source>
        <strain evidence="3 4">IOZ07</strain>
    </source>
</reference>
<dbReference type="AlphaFoldDB" id="A0A8H4PUD0"/>
<name>A0A8H4PUD0_9HYPO</name>
<dbReference type="PANTHER" id="PTHR28229">
    <property type="entry name" value="TRANSLOCATION PROTEIN SEC66"/>
    <property type="match status" value="1"/>
</dbReference>
<dbReference type="GO" id="GO:0031204">
    <property type="term" value="P:post-translational protein targeting to membrane, translocation"/>
    <property type="evidence" value="ECO:0007669"/>
    <property type="project" value="InterPro"/>
</dbReference>
<evidence type="ECO:0000313" key="3">
    <source>
        <dbReference type="EMBL" id="KAF4510585.1"/>
    </source>
</evidence>
<feature type="compositionally biased region" description="Basic and acidic residues" evidence="1">
    <location>
        <begin position="190"/>
        <end position="201"/>
    </location>
</feature>
<comment type="caution">
    <text evidence="3">The sequence shown here is derived from an EMBL/GenBank/DDBJ whole genome shotgun (WGS) entry which is preliminary data.</text>
</comment>
<sequence length="227" mass="25468">MPGVDWMGMALPFAYLLVLSGALMSFSTIYRKRKAAEGANLAPWFGPNLQRNVYLSLLHLGSDDGDKASPRVPESVLRAALLRRAVQDIERLIQIKSAKQACSTLLLRGSVGDDLWQRFQRAEKEMEEELRDVVTEANALAPNWGPTIFQSAHEIAANARLRQRLDEIQSQTEAERQWWDKRRSQIQSDFMKELDDSEKSSTKATSEDDAVLIDTPGPGRGGKRGKK</sequence>
<dbReference type="InterPro" id="IPR018624">
    <property type="entry name" value="Sec66"/>
</dbReference>
<keyword evidence="2" id="KW-0812">Transmembrane</keyword>